<keyword evidence="4" id="KW-1185">Reference proteome</keyword>
<dbReference type="EMBL" id="PYAU01000001">
    <property type="protein sequence ID" value="PSL37242.1"/>
    <property type="molecule type" value="Genomic_DNA"/>
</dbReference>
<reference evidence="1 3" key="1">
    <citation type="submission" date="2018-03" db="EMBL/GenBank/DDBJ databases">
        <title>Genomic Encyclopedia of Archaeal and Bacterial Type Strains, Phase II (KMG-II): from individual species to whole genera.</title>
        <authorList>
            <person name="Goeker M."/>
        </authorList>
    </citation>
    <scope>NUCLEOTIDE SEQUENCE [LARGE SCALE GENOMIC DNA]</scope>
    <source>
        <strain evidence="1 3">DSM 21548</strain>
    </source>
</reference>
<evidence type="ECO:0000313" key="2">
    <source>
        <dbReference type="EMBL" id="RUQ84575.1"/>
    </source>
</evidence>
<proteinExistence type="predicted"/>
<comment type="caution">
    <text evidence="1">The sequence shown here is derived from an EMBL/GenBank/DDBJ whole genome shotgun (WGS) entry which is preliminary data.</text>
</comment>
<dbReference type="Proteomes" id="UP000241203">
    <property type="component" value="Unassembled WGS sequence"/>
</dbReference>
<dbReference type="EMBL" id="RZGY01000002">
    <property type="protein sequence ID" value="RUQ84575.1"/>
    <property type="molecule type" value="Genomic_DNA"/>
</dbReference>
<name>A0A2P8GTH3_9MICO</name>
<protein>
    <recommendedName>
        <fullName evidence="5">Transcriptional regulator, AbiEi antitoxin, Type IV TA system</fullName>
    </recommendedName>
</protein>
<evidence type="ECO:0000313" key="4">
    <source>
        <dbReference type="Proteomes" id="UP000268291"/>
    </source>
</evidence>
<dbReference type="AlphaFoldDB" id="A0A2P8GTH3"/>
<evidence type="ECO:0008006" key="5">
    <source>
        <dbReference type="Google" id="ProtNLM"/>
    </source>
</evidence>
<sequence length="251" mass="27492">MIHGLPLLDPPGAFVHAITDPAVRRRASAIAWHRRKLADSDVVEIDGLLVTSLPLTLLDLARTESFAAAVVALDAAVDTVEARPRWDARTSRIARDELVARLDAIAGAAGVRRARDAVSFADGRAESVGESLSRVQMFPWGVPLPDLQTEVECPSGAMRRVDFRWSDASLIGEFDGRVKYGRMSGGGDREVADIVWAEKRREDDLRATGASVVRWLWNDATDGARLVALLARYGITTARRQPRPVFTKGTR</sequence>
<dbReference type="OrthoDB" id="5517693at2"/>
<evidence type="ECO:0000313" key="3">
    <source>
        <dbReference type="Proteomes" id="UP000241203"/>
    </source>
</evidence>
<organism evidence="1 3">
    <name type="scientific">Labedella gwakjiensis</name>
    <dbReference type="NCBI Taxonomy" id="390269"/>
    <lineage>
        <taxon>Bacteria</taxon>
        <taxon>Bacillati</taxon>
        <taxon>Actinomycetota</taxon>
        <taxon>Actinomycetes</taxon>
        <taxon>Micrococcales</taxon>
        <taxon>Microbacteriaceae</taxon>
        <taxon>Labedella</taxon>
    </lineage>
</organism>
<accession>A0A2P8GTH3</accession>
<evidence type="ECO:0000313" key="1">
    <source>
        <dbReference type="EMBL" id="PSL37242.1"/>
    </source>
</evidence>
<dbReference type="Proteomes" id="UP000268291">
    <property type="component" value="Unassembled WGS sequence"/>
</dbReference>
<reference evidence="2 4" key="2">
    <citation type="submission" date="2018-12" db="EMBL/GenBank/DDBJ databases">
        <authorList>
            <person name="hu s."/>
            <person name="Xu Y."/>
            <person name="Xu B."/>
            <person name="Li F."/>
        </authorList>
    </citation>
    <scope>NUCLEOTIDE SEQUENCE [LARGE SCALE GENOMIC DNA]</scope>
    <source>
        <strain evidence="2 4">KSW2-17</strain>
    </source>
</reference>
<gene>
    <name evidence="1" type="ORF">CLV49_0849</name>
    <name evidence="2" type="ORF">ELQ93_13265</name>
</gene>
<dbReference type="RefSeq" id="WP_106562409.1">
    <property type="nucleotide sequence ID" value="NZ_PYAU01000001.1"/>
</dbReference>